<keyword evidence="1" id="KW-0472">Membrane</keyword>
<evidence type="ECO:0000313" key="4">
    <source>
        <dbReference type="Proteomes" id="UP000199529"/>
    </source>
</evidence>
<protein>
    <submittedName>
        <fullName evidence="3">SPW repeat-containing protein</fullName>
    </submittedName>
</protein>
<organism evidence="3 4">
    <name type="scientific">Saccharopolyspora shandongensis</name>
    <dbReference type="NCBI Taxonomy" id="418495"/>
    <lineage>
        <taxon>Bacteria</taxon>
        <taxon>Bacillati</taxon>
        <taxon>Actinomycetota</taxon>
        <taxon>Actinomycetes</taxon>
        <taxon>Pseudonocardiales</taxon>
        <taxon>Pseudonocardiaceae</taxon>
        <taxon>Saccharopolyspora</taxon>
    </lineage>
</organism>
<dbReference type="InterPro" id="IPR005530">
    <property type="entry name" value="SPW"/>
</dbReference>
<sequence length="143" mass="14766">MSSSAPIAGHPDLTEMRLRYERASETPTAQVADGFTVLGGLFVALSPWITGFHAMTTSLTLNNLVTGLTATVLGLSFAAAYHRTHGIAWTVPVLGVWTIVAVFVMSGTAVTTSTVLCNVIGGAVLILAGLGTMAPAYATRATT</sequence>
<evidence type="ECO:0000256" key="1">
    <source>
        <dbReference type="SAM" id="Phobius"/>
    </source>
</evidence>
<keyword evidence="1" id="KW-1133">Transmembrane helix</keyword>
<dbReference type="STRING" id="418495.SAMN05216215_104160"/>
<feature type="transmembrane region" description="Helical" evidence="1">
    <location>
        <begin position="61"/>
        <end position="81"/>
    </location>
</feature>
<evidence type="ECO:0000259" key="2">
    <source>
        <dbReference type="Pfam" id="PF03779"/>
    </source>
</evidence>
<feature type="transmembrane region" description="Helical" evidence="1">
    <location>
        <begin position="29"/>
        <end position="49"/>
    </location>
</feature>
<gene>
    <name evidence="3" type="ORF">SAMN05216215_104160</name>
</gene>
<dbReference type="RefSeq" id="WP_093273165.1">
    <property type="nucleotide sequence ID" value="NZ_FNOK01000041.1"/>
</dbReference>
<dbReference type="Pfam" id="PF03779">
    <property type="entry name" value="SPW"/>
    <property type="match status" value="1"/>
</dbReference>
<keyword evidence="1" id="KW-0812">Transmembrane</keyword>
<feature type="domain" description="SPW repeat-containing integral membrane" evidence="2">
    <location>
        <begin position="32"/>
        <end position="130"/>
    </location>
</feature>
<accession>A0A1H3PBC2</accession>
<dbReference type="AlphaFoldDB" id="A0A1H3PBC2"/>
<evidence type="ECO:0000313" key="3">
    <source>
        <dbReference type="EMBL" id="SDY98387.1"/>
    </source>
</evidence>
<keyword evidence="4" id="KW-1185">Reference proteome</keyword>
<proteinExistence type="predicted"/>
<dbReference type="OrthoDB" id="3638638at2"/>
<feature type="transmembrane region" description="Helical" evidence="1">
    <location>
        <begin position="87"/>
        <end position="108"/>
    </location>
</feature>
<feature type="transmembrane region" description="Helical" evidence="1">
    <location>
        <begin position="115"/>
        <end position="138"/>
    </location>
</feature>
<name>A0A1H3PBC2_9PSEU</name>
<dbReference type="EMBL" id="FNOK01000041">
    <property type="protein sequence ID" value="SDY98387.1"/>
    <property type="molecule type" value="Genomic_DNA"/>
</dbReference>
<dbReference type="Proteomes" id="UP000199529">
    <property type="component" value="Unassembled WGS sequence"/>
</dbReference>
<reference evidence="4" key="1">
    <citation type="submission" date="2016-10" db="EMBL/GenBank/DDBJ databases">
        <authorList>
            <person name="Varghese N."/>
            <person name="Submissions S."/>
        </authorList>
    </citation>
    <scope>NUCLEOTIDE SEQUENCE [LARGE SCALE GENOMIC DNA]</scope>
    <source>
        <strain evidence="4">CGMCC 4.3530</strain>
    </source>
</reference>